<dbReference type="InterPro" id="IPR050980">
    <property type="entry name" value="2C_sensor_his_kinase"/>
</dbReference>
<evidence type="ECO:0000256" key="4">
    <source>
        <dbReference type="ARBA" id="ARBA00022475"/>
    </source>
</evidence>
<evidence type="ECO:0000256" key="8">
    <source>
        <dbReference type="ARBA" id="ARBA00022777"/>
    </source>
</evidence>
<feature type="region of interest" description="Disordered" evidence="10">
    <location>
        <begin position="126"/>
        <end position="246"/>
    </location>
</feature>
<evidence type="ECO:0000259" key="12">
    <source>
        <dbReference type="PROSITE" id="PS50109"/>
    </source>
</evidence>
<dbReference type="EC" id="2.7.13.3" evidence="3"/>
<reference evidence="14 15" key="1">
    <citation type="submission" date="2020-08" db="EMBL/GenBank/DDBJ databases">
        <title>Genomic Encyclopedia of Type Strains, Phase III (KMG-III): the genomes of soil and plant-associated and newly described type strains.</title>
        <authorList>
            <person name="Whitman W."/>
        </authorList>
    </citation>
    <scope>NUCLEOTIDE SEQUENCE [LARGE SCALE GENOMIC DNA]</scope>
    <source>
        <strain evidence="14 15">CECT 7247</strain>
    </source>
</reference>
<comment type="subcellular location">
    <subcellularLocation>
        <location evidence="2">Cell membrane</location>
        <topology evidence="2">Multi-pass membrane protein</topology>
    </subcellularLocation>
</comment>
<evidence type="ECO:0000259" key="13">
    <source>
        <dbReference type="PROSITE" id="PS50885"/>
    </source>
</evidence>
<dbReference type="Proteomes" id="UP000574369">
    <property type="component" value="Unassembled WGS sequence"/>
</dbReference>
<evidence type="ECO:0000256" key="7">
    <source>
        <dbReference type="ARBA" id="ARBA00022741"/>
    </source>
</evidence>
<keyword evidence="6" id="KW-0808">Transferase</keyword>
<dbReference type="SUPFAM" id="SSF55874">
    <property type="entry name" value="ATPase domain of HSP90 chaperone/DNA topoisomerase II/histidine kinase"/>
    <property type="match status" value="1"/>
</dbReference>
<dbReference type="InterPro" id="IPR036890">
    <property type="entry name" value="HATPase_C_sf"/>
</dbReference>
<name>A0ABR6GNT4_9BURK</name>
<dbReference type="InterPro" id="IPR003594">
    <property type="entry name" value="HATPase_dom"/>
</dbReference>
<dbReference type="CDD" id="cd00075">
    <property type="entry name" value="HATPase"/>
    <property type="match status" value="1"/>
</dbReference>
<feature type="transmembrane region" description="Helical" evidence="11">
    <location>
        <begin position="6"/>
        <end position="27"/>
    </location>
</feature>
<gene>
    <name evidence="14" type="ORF">FHS28_001137</name>
</gene>
<organism evidence="14 15">
    <name type="scientific">Roseateles terrae</name>
    <dbReference type="NCBI Taxonomy" id="431060"/>
    <lineage>
        <taxon>Bacteria</taxon>
        <taxon>Pseudomonadati</taxon>
        <taxon>Pseudomonadota</taxon>
        <taxon>Betaproteobacteria</taxon>
        <taxon>Burkholderiales</taxon>
        <taxon>Sphaerotilaceae</taxon>
        <taxon>Roseateles</taxon>
    </lineage>
</organism>
<feature type="compositionally biased region" description="Low complexity" evidence="10">
    <location>
        <begin position="201"/>
        <end position="239"/>
    </location>
</feature>
<dbReference type="PRINTS" id="PR00344">
    <property type="entry name" value="BCTRLSENSOR"/>
</dbReference>
<dbReference type="PROSITE" id="PS50109">
    <property type="entry name" value="HIS_KIN"/>
    <property type="match status" value="1"/>
</dbReference>
<dbReference type="Gene3D" id="1.10.8.500">
    <property type="entry name" value="HAMP domain in histidine kinase"/>
    <property type="match status" value="1"/>
</dbReference>
<dbReference type="SMART" id="SM00387">
    <property type="entry name" value="HATPase_c"/>
    <property type="match status" value="1"/>
</dbReference>
<dbReference type="InterPro" id="IPR004358">
    <property type="entry name" value="Sig_transdc_His_kin-like_C"/>
</dbReference>
<dbReference type="Pfam" id="PF00672">
    <property type="entry name" value="HAMP"/>
    <property type="match status" value="1"/>
</dbReference>
<keyword evidence="7" id="KW-0547">Nucleotide-binding</keyword>
<evidence type="ECO:0000256" key="9">
    <source>
        <dbReference type="ARBA" id="ARBA00022840"/>
    </source>
</evidence>
<evidence type="ECO:0000256" key="10">
    <source>
        <dbReference type="SAM" id="MobiDB-lite"/>
    </source>
</evidence>
<dbReference type="PROSITE" id="PS50885">
    <property type="entry name" value="HAMP"/>
    <property type="match status" value="1"/>
</dbReference>
<dbReference type="EMBL" id="JACHXO010000001">
    <property type="protein sequence ID" value="MBB3193772.1"/>
    <property type="molecule type" value="Genomic_DNA"/>
</dbReference>
<proteinExistence type="predicted"/>
<keyword evidence="11" id="KW-0472">Membrane</keyword>
<evidence type="ECO:0000256" key="6">
    <source>
        <dbReference type="ARBA" id="ARBA00022679"/>
    </source>
</evidence>
<protein>
    <recommendedName>
        <fullName evidence="3">histidine kinase</fullName>
        <ecNumber evidence="3">2.7.13.3</ecNumber>
    </recommendedName>
</protein>
<dbReference type="CDD" id="cd06225">
    <property type="entry name" value="HAMP"/>
    <property type="match status" value="1"/>
</dbReference>
<keyword evidence="8 14" id="KW-0418">Kinase</keyword>
<accession>A0ABR6GNT4</accession>
<keyword evidence="11" id="KW-1133">Transmembrane helix</keyword>
<feature type="compositionally biased region" description="Basic and acidic residues" evidence="10">
    <location>
        <begin position="154"/>
        <end position="199"/>
    </location>
</feature>
<evidence type="ECO:0000313" key="15">
    <source>
        <dbReference type="Proteomes" id="UP000574369"/>
    </source>
</evidence>
<evidence type="ECO:0000256" key="3">
    <source>
        <dbReference type="ARBA" id="ARBA00012438"/>
    </source>
</evidence>
<comment type="catalytic activity">
    <reaction evidence="1">
        <text>ATP + protein L-histidine = ADP + protein N-phospho-L-histidine.</text>
        <dbReference type="EC" id="2.7.13.3"/>
    </reaction>
</comment>
<dbReference type="Pfam" id="PF00512">
    <property type="entry name" value="HisKA"/>
    <property type="match status" value="1"/>
</dbReference>
<keyword evidence="9" id="KW-0067">ATP-binding</keyword>
<dbReference type="SUPFAM" id="SSF158472">
    <property type="entry name" value="HAMP domain-like"/>
    <property type="match status" value="1"/>
</dbReference>
<keyword evidence="4" id="KW-1003">Cell membrane</keyword>
<dbReference type="SMART" id="SM00304">
    <property type="entry name" value="HAMP"/>
    <property type="match status" value="1"/>
</dbReference>
<dbReference type="Gene3D" id="3.30.565.10">
    <property type="entry name" value="Histidine kinase-like ATPase, C-terminal domain"/>
    <property type="match status" value="1"/>
</dbReference>
<dbReference type="InterPro" id="IPR005467">
    <property type="entry name" value="His_kinase_dom"/>
</dbReference>
<keyword evidence="5" id="KW-0597">Phosphoprotein</keyword>
<dbReference type="SMART" id="SM00388">
    <property type="entry name" value="HisKA"/>
    <property type="match status" value="1"/>
</dbReference>
<feature type="domain" description="Histidine kinase" evidence="12">
    <location>
        <begin position="366"/>
        <end position="572"/>
    </location>
</feature>
<dbReference type="CDD" id="cd00082">
    <property type="entry name" value="HisKA"/>
    <property type="match status" value="1"/>
</dbReference>
<keyword evidence="11" id="KW-0812">Transmembrane</keyword>
<dbReference type="PANTHER" id="PTHR44936">
    <property type="entry name" value="SENSOR PROTEIN CREC"/>
    <property type="match status" value="1"/>
</dbReference>
<dbReference type="InterPro" id="IPR003661">
    <property type="entry name" value="HisK_dim/P_dom"/>
</dbReference>
<dbReference type="InterPro" id="IPR036097">
    <property type="entry name" value="HisK_dim/P_sf"/>
</dbReference>
<comment type="caution">
    <text evidence="14">The sequence shown here is derived from an EMBL/GenBank/DDBJ whole genome shotgun (WGS) entry which is preliminary data.</text>
</comment>
<feature type="domain" description="HAMP" evidence="13">
    <location>
        <begin position="306"/>
        <end position="358"/>
    </location>
</feature>
<dbReference type="Pfam" id="PF02518">
    <property type="entry name" value="HATPase_c"/>
    <property type="match status" value="1"/>
</dbReference>
<dbReference type="InterPro" id="IPR003660">
    <property type="entry name" value="HAMP_dom"/>
</dbReference>
<evidence type="ECO:0000256" key="2">
    <source>
        <dbReference type="ARBA" id="ARBA00004651"/>
    </source>
</evidence>
<dbReference type="GO" id="GO:0016301">
    <property type="term" value="F:kinase activity"/>
    <property type="evidence" value="ECO:0007669"/>
    <property type="project" value="UniProtKB-KW"/>
</dbReference>
<keyword evidence="15" id="KW-1185">Reference proteome</keyword>
<dbReference type="RefSeq" id="WP_310736738.1">
    <property type="nucleotide sequence ID" value="NZ_JACHXO010000001.1"/>
</dbReference>
<dbReference type="Gene3D" id="1.10.287.130">
    <property type="match status" value="1"/>
</dbReference>
<evidence type="ECO:0000256" key="5">
    <source>
        <dbReference type="ARBA" id="ARBA00022553"/>
    </source>
</evidence>
<dbReference type="SUPFAM" id="SSF47384">
    <property type="entry name" value="Homodimeric domain of signal transducing histidine kinase"/>
    <property type="match status" value="1"/>
</dbReference>
<evidence type="ECO:0000313" key="14">
    <source>
        <dbReference type="EMBL" id="MBB3193772.1"/>
    </source>
</evidence>
<evidence type="ECO:0000256" key="1">
    <source>
        <dbReference type="ARBA" id="ARBA00000085"/>
    </source>
</evidence>
<dbReference type="PANTHER" id="PTHR44936:SF10">
    <property type="entry name" value="SENSOR PROTEIN RSTB"/>
    <property type="match status" value="1"/>
</dbReference>
<evidence type="ECO:0000256" key="11">
    <source>
        <dbReference type="SAM" id="Phobius"/>
    </source>
</evidence>
<sequence length="576" mass="62331">MKSLYLRIYITVVVVLLAFALGSAWLFQGRIEQERGTFEQAASERLVAMAVLVQRALPPASAPTHEQAEAIEDWGQRLRMALALEDARGRRVGASPLFERREDLPGSRIQRIPLDDGRHLLFLRIARPPGTSGPLPGPGPFQPEQRPSAAQAGADRDGRDARNGPDGRDGRERDGRDGRDPRDPREARDGREVRNDVARDSSGLPAVSSAGSAAGAQSDGAATNTAGATADAASAPRTGARNRRDALAEVEATRQRMMERLEQERRAENAGSWFPGWIPRPSGEALASLLVVLFLAVAGGAYPVVRRLTRRLEILKSGMEQFGGGDLSQRVHDHGKDEIAALAGSFNRAAEKIQTLVSSHKSLLANASHELRSPLARLKMAFAMLDEASPPQRFRLQQEINTNIAELDALVEEVLLASRLEGGAQSLRIEPVDLLGIAAEEAARTGAEVEAESGLEQLQLRGDDRLLRRALRNLLENARRYGGPQVEVKLRRAGAQHVEVQVCDRGPGVPESQRERIFEAFYRMPGHAEVSGGVGLGLNLVKQIAVAHSGTVRCEGREGGGSCFAIRLPLVPNEAA</sequence>